<keyword evidence="2" id="KW-0418">Kinase</keyword>
<dbReference type="GO" id="GO:0016301">
    <property type="term" value="F:kinase activity"/>
    <property type="evidence" value="ECO:0007669"/>
    <property type="project" value="UniProtKB-KW"/>
</dbReference>
<feature type="domain" description="HD-GYP" evidence="1">
    <location>
        <begin position="113"/>
        <end position="309"/>
    </location>
</feature>
<dbReference type="InterPro" id="IPR006675">
    <property type="entry name" value="HDIG_dom"/>
</dbReference>
<dbReference type="PANTHER" id="PTHR43155:SF2">
    <property type="entry name" value="CYCLIC DI-GMP PHOSPHODIESTERASE PA4108"/>
    <property type="match status" value="1"/>
</dbReference>
<dbReference type="Gene3D" id="1.10.3210.10">
    <property type="entry name" value="Hypothetical protein af1432"/>
    <property type="match status" value="1"/>
</dbReference>
<dbReference type="OrthoDB" id="9759601at2"/>
<evidence type="ECO:0000313" key="2">
    <source>
        <dbReference type="EMBL" id="KIY23289.1"/>
    </source>
</evidence>
<proteinExistence type="predicted"/>
<protein>
    <submittedName>
        <fullName evidence="2">Histidine kinase</fullName>
    </submittedName>
</protein>
<comment type="caution">
    <text evidence="2">The sequence shown here is derived from an EMBL/GenBank/DDBJ whole genome shotgun (WGS) entry which is preliminary data.</text>
</comment>
<dbReference type="Pfam" id="PF13487">
    <property type="entry name" value="HD_5"/>
    <property type="match status" value="1"/>
</dbReference>
<dbReference type="NCBIfam" id="TIGR00277">
    <property type="entry name" value="HDIG"/>
    <property type="match status" value="1"/>
</dbReference>
<dbReference type="Proteomes" id="UP000032512">
    <property type="component" value="Unassembled WGS sequence"/>
</dbReference>
<dbReference type="InterPro" id="IPR003607">
    <property type="entry name" value="HD/PDEase_dom"/>
</dbReference>
<dbReference type="SUPFAM" id="SSF109604">
    <property type="entry name" value="HD-domain/PDEase-like"/>
    <property type="match status" value="1"/>
</dbReference>
<evidence type="ECO:0000313" key="3">
    <source>
        <dbReference type="Proteomes" id="UP000032512"/>
    </source>
</evidence>
<sequence>MRLVATTSVAEGALLGKAIYNDKGQTLLNVGVRLERKMLKRLEEFGINYIYIMDPDTDDIVFKNSISEELRINAIMTIGETFKQVQMDSKISHTFVLEKSAKKFKMLIVALLDELNSSKALLNLLSDVFLHDHYIFSHSLNVTLYSLAIGIEMKLSPKELEQLGLGAILHDVGKMKVPEAILTKPGKLTAEEFEIIKEHAEDGFQMLRNIPTISLIVAHCAYQHHERLNGGGYPRGLKEEEIHLFGKILGVADVFDAVTSNRVYRPAMLPHEGLEILYSGVGSLFDPKIVDAFRRAVAIYPTGLTVTLSDGRVGVVAEQNAGLSERPIIRILEEGGCRVEQPYHLDLKSNLSLMIVSCDTIIQYEYANNY</sequence>
<dbReference type="RefSeq" id="WP_044391294.1">
    <property type="nucleotide sequence ID" value="NZ_JXIQ01000020.1"/>
</dbReference>
<dbReference type="AlphaFoldDB" id="A0A0D6ZBW5"/>
<name>A0A0D6ZBW5_9BACI</name>
<dbReference type="SMART" id="SM00471">
    <property type="entry name" value="HDc"/>
    <property type="match status" value="1"/>
</dbReference>
<organism evidence="2 3">
    <name type="scientific">Mesobacillus subterraneus</name>
    <dbReference type="NCBI Taxonomy" id="285983"/>
    <lineage>
        <taxon>Bacteria</taxon>
        <taxon>Bacillati</taxon>
        <taxon>Bacillota</taxon>
        <taxon>Bacilli</taxon>
        <taxon>Bacillales</taxon>
        <taxon>Bacillaceae</taxon>
        <taxon>Mesobacillus</taxon>
    </lineage>
</organism>
<dbReference type="PROSITE" id="PS51832">
    <property type="entry name" value="HD_GYP"/>
    <property type="match status" value="1"/>
</dbReference>
<dbReference type="InterPro" id="IPR037522">
    <property type="entry name" value="HD_GYP_dom"/>
</dbReference>
<keyword evidence="3" id="KW-1185">Reference proteome</keyword>
<dbReference type="CDD" id="cd00077">
    <property type="entry name" value="HDc"/>
    <property type="match status" value="1"/>
</dbReference>
<dbReference type="PANTHER" id="PTHR43155">
    <property type="entry name" value="CYCLIC DI-GMP PHOSPHODIESTERASE PA4108-RELATED"/>
    <property type="match status" value="1"/>
</dbReference>
<gene>
    <name evidence="2" type="ORF">UB32_03680</name>
</gene>
<dbReference type="EMBL" id="JXIQ01000020">
    <property type="protein sequence ID" value="KIY23289.1"/>
    <property type="molecule type" value="Genomic_DNA"/>
</dbReference>
<keyword evidence="2" id="KW-0808">Transferase</keyword>
<accession>A0A0D6ZBW5</accession>
<reference evidence="2 3" key="1">
    <citation type="submission" date="2015-01" db="EMBL/GenBank/DDBJ databases">
        <title>Draft genome sequences of the supercritical CO2 tolerant bacteria Bacillus subterraneus MITOT1 and Bacillus cereus MIT0214.</title>
        <authorList>
            <person name="Peet K.C."/>
            <person name="Thompson J.R."/>
        </authorList>
    </citation>
    <scope>NUCLEOTIDE SEQUENCE [LARGE SCALE GENOMIC DNA]</scope>
    <source>
        <strain evidence="2 3">MITOT1</strain>
    </source>
</reference>
<dbReference type="PATRIC" id="fig|285983.3.peg.2768"/>
<evidence type="ECO:0000259" key="1">
    <source>
        <dbReference type="PROSITE" id="PS51832"/>
    </source>
</evidence>